<comment type="caution">
    <text evidence="1">The sequence shown here is derived from an EMBL/GenBank/DDBJ whole genome shotgun (WGS) entry which is preliminary data.</text>
</comment>
<protein>
    <submittedName>
        <fullName evidence="1">Uncharacterized protein</fullName>
    </submittedName>
</protein>
<sequence length="753" mass="83374">MSSAKPPSSLWKGKSKANTPVPDDFDPANLSPVITYRHLHSYSLGVKDPLRTIALCDGDAFYAACEQVRLGLDPSLPLVVQQWDSLIAVNYPARKYGISRMCKVKDALQQCPHLTVVHVPTFKEGEAEPGYWENPDMSTHKVSLDYYRRESWRIYHMFKDGLPTGEVEKASIDESFIDFTRPVREEILKRYPYLATVPPDAPDGKDTPLPPPPSISWENLGSLIPVNPPPLPDSKDDTEAEAGVVGEKKEAELVEGEELVSDLEKEGSACDQTAEEDVGTTTWHDIALSIAAEFMGRIRSDIYTKFGYSTSAGIARNKFLAKLTASYRKPNGQSILRNAAIPNYLRPIPFQKIRYLGGKLGVALAQEYDVSLVGNLLSVSLDEMQRKFGEESIWVWEILRGIDRNEVREKPPITKSMLASKHLPLPVTTTSQGYHWIRMLAAELALRLREARESIPTLWPKSIVLHVRQSYDSFRSKQALFPFTRDITVDIIAHAGNKLWKELAGTDATRKTPMKITNLSLSFSGIESAETGQRMIEGFFAGAGKEISKGSDSGSGSPRKPEGKRKRSDEVDDEDVEPSRRYAGHIEEDKVARGNRETLQTATNHLEDQFAYTCSRCGCRLSLPTSFVQNLGPVGGGNVHGNGDTYLVTTVVVEEGFGDEEADAIREALERLRREHDDFHFAQDLQEEGDEPSSMKFKPGDSRLKATSATNGVSSSGSASKGAANKKRKKAEGKPAARGKEAKGNIAQFFVQK</sequence>
<dbReference type="EMBL" id="MU274908">
    <property type="protein sequence ID" value="KAI0090250.1"/>
    <property type="molecule type" value="Genomic_DNA"/>
</dbReference>
<name>A0ACB8U8F9_9APHY</name>
<dbReference type="Proteomes" id="UP001055072">
    <property type="component" value="Unassembled WGS sequence"/>
</dbReference>
<organism evidence="1 2">
    <name type="scientific">Irpex rosettiformis</name>
    <dbReference type="NCBI Taxonomy" id="378272"/>
    <lineage>
        <taxon>Eukaryota</taxon>
        <taxon>Fungi</taxon>
        <taxon>Dikarya</taxon>
        <taxon>Basidiomycota</taxon>
        <taxon>Agaricomycotina</taxon>
        <taxon>Agaricomycetes</taxon>
        <taxon>Polyporales</taxon>
        <taxon>Irpicaceae</taxon>
        <taxon>Irpex</taxon>
    </lineage>
</organism>
<gene>
    <name evidence="1" type="ORF">BDY19DRAFT_1055961</name>
</gene>
<accession>A0ACB8U8F9</accession>
<keyword evidence="2" id="KW-1185">Reference proteome</keyword>
<evidence type="ECO:0000313" key="1">
    <source>
        <dbReference type="EMBL" id="KAI0090250.1"/>
    </source>
</evidence>
<evidence type="ECO:0000313" key="2">
    <source>
        <dbReference type="Proteomes" id="UP001055072"/>
    </source>
</evidence>
<reference evidence="1" key="1">
    <citation type="journal article" date="2021" name="Environ. Microbiol.">
        <title>Gene family expansions and transcriptome signatures uncover fungal adaptations to wood decay.</title>
        <authorList>
            <person name="Hage H."/>
            <person name="Miyauchi S."/>
            <person name="Viragh M."/>
            <person name="Drula E."/>
            <person name="Min B."/>
            <person name="Chaduli D."/>
            <person name="Navarro D."/>
            <person name="Favel A."/>
            <person name="Norest M."/>
            <person name="Lesage-Meessen L."/>
            <person name="Balint B."/>
            <person name="Merenyi Z."/>
            <person name="de Eugenio L."/>
            <person name="Morin E."/>
            <person name="Martinez A.T."/>
            <person name="Baldrian P."/>
            <person name="Stursova M."/>
            <person name="Martinez M.J."/>
            <person name="Novotny C."/>
            <person name="Magnuson J.K."/>
            <person name="Spatafora J.W."/>
            <person name="Maurice S."/>
            <person name="Pangilinan J."/>
            <person name="Andreopoulos W."/>
            <person name="LaButti K."/>
            <person name="Hundley H."/>
            <person name="Na H."/>
            <person name="Kuo A."/>
            <person name="Barry K."/>
            <person name="Lipzen A."/>
            <person name="Henrissat B."/>
            <person name="Riley R."/>
            <person name="Ahrendt S."/>
            <person name="Nagy L.G."/>
            <person name="Grigoriev I.V."/>
            <person name="Martin F."/>
            <person name="Rosso M.N."/>
        </authorList>
    </citation>
    <scope>NUCLEOTIDE SEQUENCE</scope>
    <source>
        <strain evidence="1">CBS 384.51</strain>
    </source>
</reference>
<proteinExistence type="predicted"/>